<dbReference type="InterPro" id="IPR001611">
    <property type="entry name" value="Leu-rich_rpt"/>
</dbReference>
<evidence type="ECO:0000256" key="4">
    <source>
        <dbReference type="SAM" id="MobiDB-lite"/>
    </source>
</evidence>
<dbReference type="PANTHER" id="PTHR15454:SF56">
    <property type="entry name" value="PROTEIN PHOSPHATASE 1 REGULATORY SUBUNIT 7-RELATED"/>
    <property type="match status" value="1"/>
</dbReference>
<feature type="region of interest" description="Disordered" evidence="4">
    <location>
        <begin position="85"/>
        <end position="117"/>
    </location>
</feature>
<feature type="compositionally biased region" description="Polar residues" evidence="4">
    <location>
        <begin position="411"/>
        <end position="422"/>
    </location>
</feature>
<feature type="region of interest" description="Disordered" evidence="4">
    <location>
        <begin position="149"/>
        <end position="182"/>
    </location>
</feature>
<dbReference type="Pfam" id="PF12799">
    <property type="entry name" value="LRR_4"/>
    <property type="match status" value="1"/>
</dbReference>
<evidence type="ECO:0000313" key="6">
    <source>
        <dbReference type="Proteomes" id="UP001210925"/>
    </source>
</evidence>
<dbReference type="Proteomes" id="UP001210925">
    <property type="component" value="Unassembled WGS sequence"/>
</dbReference>
<dbReference type="EMBL" id="JADGKB010000024">
    <property type="protein sequence ID" value="KAJ3258722.1"/>
    <property type="molecule type" value="Genomic_DNA"/>
</dbReference>
<feature type="compositionally biased region" description="Polar residues" evidence="4">
    <location>
        <begin position="338"/>
        <end position="348"/>
    </location>
</feature>
<feature type="region of interest" description="Disordered" evidence="4">
    <location>
        <begin position="1331"/>
        <end position="1355"/>
    </location>
</feature>
<keyword evidence="3" id="KW-0175">Coiled coil</keyword>
<comment type="caution">
    <text evidence="5">The sequence shown here is derived from an EMBL/GenBank/DDBJ whole genome shotgun (WGS) entry which is preliminary data.</text>
</comment>
<feature type="region of interest" description="Disordered" evidence="4">
    <location>
        <begin position="411"/>
        <end position="432"/>
    </location>
</feature>
<proteinExistence type="predicted"/>
<dbReference type="GO" id="GO:0005737">
    <property type="term" value="C:cytoplasm"/>
    <property type="evidence" value="ECO:0007669"/>
    <property type="project" value="TreeGrafter"/>
</dbReference>
<dbReference type="PROSITE" id="PS51450">
    <property type="entry name" value="LRR"/>
    <property type="match status" value="3"/>
</dbReference>
<feature type="region of interest" description="Disordered" evidence="4">
    <location>
        <begin position="1"/>
        <end position="34"/>
    </location>
</feature>
<feature type="compositionally biased region" description="Basic residues" evidence="4">
    <location>
        <begin position="1334"/>
        <end position="1350"/>
    </location>
</feature>
<dbReference type="Gene3D" id="3.80.10.10">
    <property type="entry name" value="Ribonuclease Inhibitor"/>
    <property type="match status" value="1"/>
</dbReference>
<feature type="compositionally biased region" description="Basic and acidic residues" evidence="4">
    <location>
        <begin position="93"/>
        <end position="117"/>
    </location>
</feature>
<evidence type="ECO:0000256" key="2">
    <source>
        <dbReference type="ARBA" id="ARBA00022737"/>
    </source>
</evidence>
<dbReference type="PANTHER" id="PTHR15454">
    <property type="entry name" value="NISCHARIN RELATED"/>
    <property type="match status" value="1"/>
</dbReference>
<feature type="compositionally biased region" description="Acidic residues" evidence="4">
    <location>
        <begin position="1370"/>
        <end position="1390"/>
    </location>
</feature>
<reference evidence="5" key="1">
    <citation type="submission" date="2020-05" db="EMBL/GenBank/DDBJ databases">
        <title>Phylogenomic resolution of chytrid fungi.</title>
        <authorList>
            <person name="Stajich J.E."/>
            <person name="Amses K."/>
            <person name="Simmons R."/>
            <person name="Seto K."/>
            <person name="Myers J."/>
            <person name="Bonds A."/>
            <person name="Quandt C.A."/>
            <person name="Barry K."/>
            <person name="Liu P."/>
            <person name="Grigoriev I."/>
            <person name="Longcore J.E."/>
            <person name="James T.Y."/>
        </authorList>
    </citation>
    <scope>NUCLEOTIDE SEQUENCE</scope>
    <source>
        <strain evidence="5">PLAUS21</strain>
    </source>
</reference>
<feature type="region of interest" description="Disordered" evidence="4">
    <location>
        <begin position="1370"/>
        <end position="1409"/>
    </location>
</feature>
<protein>
    <submittedName>
        <fullName evidence="5">Uncharacterized protein</fullName>
    </submittedName>
</protein>
<feature type="coiled-coil region" evidence="3">
    <location>
        <begin position="569"/>
        <end position="596"/>
    </location>
</feature>
<gene>
    <name evidence="5" type="ORF">HK103_003316</name>
</gene>
<keyword evidence="2" id="KW-0677">Repeat</keyword>
<evidence type="ECO:0000256" key="3">
    <source>
        <dbReference type="SAM" id="Coils"/>
    </source>
</evidence>
<accession>A0AAD5UIW4</accession>
<feature type="compositionally biased region" description="Basic and acidic residues" evidence="4">
    <location>
        <begin position="313"/>
        <end position="328"/>
    </location>
</feature>
<name>A0AAD5UIW4_9FUNG</name>
<feature type="compositionally biased region" description="Polar residues" evidence="4">
    <location>
        <begin position="7"/>
        <end position="24"/>
    </location>
</feature>
<keyword evidence="1" id="KW-0433">Leucine-rich repeat</keyword>
<dbReference type="InterPro" id="IPR032675">
    <property type="entry name" value="LRR_dom_sf"/>
</dbReference>
<organism evidence="5 6">
    <name type="scientific">Boothiomyces macroporosus</name>
    <dbReference type="NCBI Taxonomy" id="261099"/>
    <lineage>
        <taxon>Eukaryota</taxon>
        <taxon>Fungi</taxon>
        <taxon>Fungi incertae sedis</taxon>
        <taxon>Chytridiomycota</taxon>
        <taxon>Chytridiomycota incertae sedis</taxon>
        <taxon>Chytridiomycetes</taxon>
        <taxon>Rhizophydiales</taxon>
        <taxon>Terramycetaceae</taxon>
        <taxon>Boothiomyces</taxon>
    </lineage>
</organism>
<feature type="coiled-coil region" evidence="3">
    <location>
        <begin position="700"/>
        <end position="727"/>
    </location>
</feature>
<evidence type="ECO:0000313" key="5">
    <source>
        <dbReference type="EMBL" id="KAJ3258722.1"/>
    </source>
</evidence>
<dbReference type="PROSITE" id="PS50096">
    <property type="entry name" value="IQ"/>
    <property type="match status" value="1"/>
</dbReference>
<evidence type="ECO:0000256" key="1">
    <source>
        <dbReference type="ARBA" id="ARBA00022614"/>
    </source>
</evidence>
<dbReference type="SMART" id="SM00365">
    <property type="entry name" value="LRR_SD22"/>
    <property type="match status" value="3"/>
</dbReference>
<dbReference type="Gene3D" id="1.20.5.190">
    <property type="match status" value="1"/>
</dbReference>
<dbReference type="SUPFAM" id="SSF52058">
    <property type="entry name" value="L domain-like"/>
    <property type="match status" value="1"/>
</dbReference>
<dbReference type="InterPro" id="IPR025875">
    <property type="entry name" value="Leu-rich_rpt_4"/>
</dbReference>
<feature type="region of interest" description="Disordered" evidence="4">
    <location>
        <begin position="237"/>
        <end position="353"/>
    </location>
</feature>
<sequence length="1757" mass="200037">MEDENQIGDTGQDNTLDSVENKSASAEIDAGMDADPIKQEIEKELNSIVEQEINQSEIGEELSVEDLIDKFNQINQSGIVKEEDIPDIPIQSENERNVVEEKSNISKSSTKDRRDDILKRNNEFNTVSGKKLLLESKATKLAVSTDVQVDRQAGTHSRSKTDSELQMNLDYKDGKGESNASLTKTLSKDLSFHSRCQSTTSLKSFRKKSLKTPLLEESIEIDRAAYLPKIISEKVVDESEVEENAGEHPKEAGSALDIKQGGEELTIEQPKKFGITSPNSNLFSNVGTPNDGTDRKGLTTPGKPKVQFTENITQKEDNVSQDVLDKRSAASSAKSRVTPKSANTSESGKSVDSDLLDRLGDEFDNDIFTDYIDTSKSAKSKGQVRKGFVKVQPATQPQETVRDLKLKGIKLSTNQSSRSASPNKEETTVQEEPVIVESIPQKRFSIELTDNSAMLDNISMELKERLKEFELKQHQEEEILKHLNKLKSESDFSYRFTKANKYQKDILQGDVSIPATIPVRPFSTVPFYSEEAERPRISHRAYSDTEIEARPSKFEKKTLDLGHLEDAKFKVLNAIVNKLQTELDILKDRIKKQQDYQNSKNFQLESIKSSKSIKNRDLRELRIEMPLLQEKKRALIQYLQEEFRMQFSKERLRNNHLLATAYEYRQKFIRRNAALERHWEDNVALKDDVLKNLKGVQGLRDEVMVEVNKAQDDVDFLKAAFEKLNTEVNFKRGEKKQMIKKRMVADNSVHIKELELLEVALERRRANGGAAKSIKELDSVDLEDFNLTRLPLAQLDSKKVKFVNVAKNQLVHLNALGAFSELEAIVSDFNQLKQVNFKDMAHLKALSVASNNLTNLEGLSSRLHYLNASANKLTTLKGLEGAPNIRILIISSSKIKDMASIKYLKNLLYLDLSNSQLSEDSVIQLSSCNLLQCLEAGNNHFRMIPDIPNFALNELHLTKNIIQQVNRMSWLFNLRVLNLYDNQISDISPLATIPFLRELYLGHNVIKDIKNVYHIGVCQNLEILDLTGNPVMYDHSFPVTVGMLFPNIRTLNNTQINLNQHKTKRIHTLFNVFAAINFYKEVKTQLAYFIEDPKDDTSEMMKIWKDFAASKDKMIRNYMGPYFSPYLKYLTSKSVGSKFDPMSNLAAQERRLFWLSDAITDILKDTEIMPYPTFDGSIIYYLHQLDFKIKNYKVTYIQALWRMKMQIKKYLPEVLKIQRRLRSYFACIEPRRLLRKLKKEKLEFDAAVMIQKNWKRYILRGKLEEMRVEHKKELEELAITVVRPVPVSEQDHEHSLMEKDMADIDKWLAEEDELKFDKKMKKYLENEALMHYPGMKKRKPPKKDRKRYRSSSRASSSHVVLDKIVVVTAEGEEQDSEEERIVDLEYDLDEKDTSSGSETGSEPPSPPMIDLHHTIQLAKERNDIMINLNRQFNKLVNNLPPTGHLANNDPMVPQTPLKTTNGRIGESRNGDLGFYNDFPPLKTTAGRAGEALHGESRMAESRMAESRLGNSRVGETGLPNDFQSTVGDGKAVASETMLNSNLLTGLKDQFESRANGSTVLDATSFDSASRYTDAIRDKDELQWAQYGRKPPLVKPFGEKQPILPILTGNVQQTPKPPKEHKMIFEWDIHPGNVATKLIPTERGESILQQPAPIQYTGTGAFPAQRNYISTVILTNVKEPQFKPPVTLLINNYVVSKILRPKAPNVDPNTIHRLEPRQRTKKGQYETMLDLIPSQIVPPAYGSYELPKPGPLPSIAKK</sequence>
<feature type="compositionally biased region" description="Polar residues" evidence="4">
    <location>
        <begin position="276"/>
        <end position="291"/>
    </location>
</feature>
<keyword evidence="6" id="KW-1185">Reference proteome</keyword>